<reference evidence="2" key="2">
    <citation type="journal article" date="2017" name="Front. Cell. Infect. Microbiol.">
        <title>Analysis of the Salivary Gland Transcriptome of Unfed and Partially Fed Amblyomma sculptum Ticks and Descriptive Proteome of the Saliva.</title>
        <authorList>
            <person name="Esteves E."/>
            <person name="Maruyama S.R."/>
            <person name="Kawahara R."/>
            <person name="Fujita A."/>
            <person name="Martins L.A."/>
            <person name="Righi A.A."/>
            <person name="Costa F.B."/>
            <person name="Palmisano G."/>
            <person name="Labruna M.B."/>
            <person name="Sa-Nunes A."/>
            <person name="Ribeiro J.M.C."/>
            <person name="Fogaca A.C."/>
        </authorList>
    </citation>
    <scope>NUCLEOTIDE SEQUENCE</scope>
</reference>
<feature type="region of interest" description="Disordered" evidence="1">
    <location>
        <begin position="1"/>
        <end position="20"/>
    </location>
</feature>
<feature type="region of interest" description="Disordered" evidence="1">
    <location>
        <begin position="229"/>
        <end position="257"/>
    </location>
</feature>
<evidence type="ECO:0000313" key="2">
    <source>
        <dbReference type="EMBL" id="JAT99197.1"/>
    </source>
</evidence>
<dbReference type="EMBL" id="GFAA01004237">
    <property type="protein sequence ID" value="JAT99197.1"/>
    <property type="molecule type" value="mRNA"/>
</dbReference>
<reference evidence="2" key="1">
    <citation type="submission" date="2016-09" db="EMBL/GenBank/DDBJ databases">
        <authorList>
            <person name="Capua I."/>
            <person name="De Benedictis P."/>
            <person name="Joannis T."/>
            <person name="Lombin L.H."/>
            <person name="Cattoli G."/>
        </authorList>
    </citation>
    <scope>NUCLEOTIDE SEQUENCE</scope>
</reference>
<feature type="non-terminal residue" evidence="2">
    <location>
        <position position="331"/>
    </location>
</feature>
<organism evidence="2">
    <name type="scientific">Amblyomma sculptum</name>
    <name type="common">Tick</name>
    <dbReference type="NCBI Taxonomy" id="1581419"/>
    <lineage>
        <taxon>Eukaryota</taxon>
        <taxon>Metazoa</taxon>
        <taxon>Ecdysozoa</taxon>
        <taxon>Arthropoda</taxon>
        <taxon>Chelicerata</taxon>
        <taxon>Arachnida</taxon>
        <taxon>Acari</taxon>
        <taxon>Parasitiformes</taxon>
        <taxon>Ixodida</taxon>
        <taxon>Ixodoidea</taxon>
        <taxon>Ixodidae</taxon>
        <taxon>Amblyomminae</taxon>
        <taxon>Amblyomma</taxon>
    </lineage>
</organism>
<protein>
    <submittedName>
        <fullName evidence="2">Putative secreted mucin muc17</fullName>
    </submittedName>
</protein>
<feature type="region of interest" description="Disordered" evidence="1">
    <location>
        <begin position="273"/>
        <end position="331"/>
    </location>
</feature>
<feature type="compositionally biased region" description="Polar residues" evidence="1">
    <location>
        <begin position="302"/>
        <end position="320"/>
    </location>
</feature>
<evidence type="ECO:0000256" key="1">
    <source>
        <dbReference type="SAM" id="MobiDB-lite"/>
    </source>
</evidence>
<dbReference type="AlphaFoldDB" id="A0A1E1XIM3"/>
<feature type="non-terminal residue" evidence="2">
    <location>
        <position position="1"/>
    </location>
</feature>
<name>A0A1E1XIM3_AMBSC</name>
<feature type="compositionally biased region" description="Polar residues" evidence="1">
    <location>
        <begin position="273"/>
        <end position="286"/>
    </location>
</feature>
<feature type="compositionally biased region" description="Polar residues" evidence="1">
    <location>
        <begin position="243"/>
        <end position="257"/>
    </location>
</feature>
<accession>A0A1E1XIM3</accession>
<proteinExistence type="evidence at transcript level"/>
<sequence>ANATAEAVTPTDAAPSAAYSTQSDYFGTTTAADAVDLANATTDELPGFSTTASALSSTEYDFGENTTATDGIALANATAEAVTPTDAAPSAAYSTQSDYFGTTTAADAVDLANATTDELPGFSTTVSALNSTEYDFVENTTVTDGIASANVTTESISVTPDLLSSSAPSTVWVEDATTFVSHVSDLVTESKAYVSTEADSTSTTKVPADVETLTSTARNSFSTTVYESKDALPVTPRGGDGFTPSQPNTPQHSSTADNMQVVTGTGTSAFHSSYETTQQEVPTTEYTPRDAVSSADKRQTEESTTQAFSWASTGALTHVTTPEELDIATTP</sequence>